<accession>A0ABN9SB34</accession>
<sequence>MLRGLRQHLSNKKVFTLSALDAGPNVDDEEISLKDFTGHWRDTLKTEFYNDLTGVPLDAEKVKAARRSEDCYRELGRKSLSVRWVDIDKGDSSWPDYRSRLVVQETKAQSTIAGDDVGAVFAATPPLECLRLVCSLVMSSGPAEGRVLRFLDISGAHPHCKLKKTLYIKLPDEDPMSQKAGKCGLLRMALYGTRDAGQNFELTTSETVVGTSCDQS</sequence>
<organism evidence="2 3">
    <name type="scientific">Prorocentrum cordatum</name>
    <dbReference type="NCBI Taxonomy" id="2364126"/>
    <lineage>
        <taxon>Eukaryota</taxon>
        <taxon>Sar</taxon>
        <taxon>Alveolata</taxon>
        <taxon>Dinophyceae</taxon>
        <taxon>Prorocentrales</taxon>
        <taxon>Prorocentraceae</taxon>
        <taxon>Prorocentrum</taxon>
    </lineage>
</organism>
<gene>
    <name evidence="2" type="ORF">PCOR1329_LOCUS27584</name>
</gene>
<proteinExistence type="predicted"/>
<dbReference type="EMBL" id="CAUYUJ010010002">
    <property type="protein sequence ID" value="CAK0828348.1"/>
    <property type="molecule type" value="Genomic_DNA"/>
</dbReference>
<feature type="non-terminal residue" evidence="2">
    <location>
        <position position="216"/>
    </location>
</feature>
<evidence type="ECO:0000313" key="2">
    <source>
        <dbReference type="EMBL" id="CAK0828348.1"/>
    </source>
</evidence>
<protein>
    <recommendedName>
        <fullName evidence="1">Reverse transcriptase Ty1/copia-type domain-containing protein</fullName>
    </recommendedName>
</protein>
<feature type="domain" description="Reverse transcriptase Ty1/copia-type" evidence="1">
    <location>
        <begin position="76"/>
        <end position="208"/>
    </location>
</feature>
<comment type="caution">
    <text evidence="2">The sequence shown here is derived from an EMBL/GenBank/DDBJ whole genome shotgun (WGS) entry which is preliminary data.</text>
</comment>
<dbReference type="Proteomes" id="UP001189429">
    <property type="component" value="Unassembled WGS sequence"/>
</dbReference>
<evidence type="ECO:0000259" key="1">
    <source>
        <dbReference type="Pfam" id="PF07727"/>
    </source>
</evidence>
<dbReference type="InterPro" id="IPR013103">
    <property type="entry name" value="RVT_2"/>
</dbReference>
<name>A0ABN9SB34_9DINO</name>
<dbReference type="Pfam" id="PF07727">
    <property type="entry name" value="RVT_2"/>
    <property type="match status" value="1"/>
</dbReference>
<reference evidence="2" key="1">
    <citation type="submission" date="2023-10" db="EMBL/GenBank/DDBJ databases">
        <authorList>
            <person name="Chen Y."/>
            <person name="Shah S."/>
            <person name="Dougan E. K."/>
            <person name="Thang M."/>
            <person name="Chan C."/>
        </authorList>
    </citation>
    <scope>NUCLEOTIDE SEQUENCE [LARGE SCALE GENOMIC DNA]</scope>
</reference>
<evidence type="ECO:0000313" key="3">
    <source>
        <dbReference type="Proteomes" id="UP001189429"/>
    </source>
</evidence>
<keyword evidence="3" id="KW-1185">Reference proteome</keyword>